<dbReference type="Gene3D" id="1.10.150.20">
    <property type="entry name" value="5' to 3' exonuclease, C-terminal subdomain"/>
    <property type="match status" value="1"/>
</dbReference>
<dbReference type="Pfam" id="PF11799">
    <property type="entry name" value="IMS_C"/>
    <property type="match status" value="1"/>
</dbReference>
<dbReference type="PROSITE" id="PS50173">
    <property type="entry name" value="UMUC"/>
    <property type="match status" value="1"/>
</dbReference>
<dbReference type="InterPro" id="IPR022880">
    <property type="entry name" value="DNApol_IV"/>
</dbReference>
<sequence length="396" mass="45252">MTQQKRARVIFHVDMNSFYASVERAHHPEWRGKPLAIAGNEAERHGIIVTSSYEARRQGVRTTMTVHEALKICPNLIVKPPDFDCYRKTSDLLFQLLRQYTDQVEKASIDEGYMDLSQRASGEHPLALAKRLQQDILTKLKLPCSIGIAPNKFLAKMASDMKKPLGLTVLRKRDIQEKMWPLPIGNLIGVGKKTEEKLKRIGIVTIGILANRDQSDIFQRYGQNGLKLWEHANGIDARPVDPDAWDRYKSIGHSVTLPQDTRLIETIRKTLDGLSDKLEKKVKGEHVASYELTLVIRYSDWKTQSKQFTLNQPLYAKETILDSAWKLFCLIWNGQKVRLLGITLSEFQPISGASKQLDLFHYKEDAKEEHRYELIEQINDQFGRGSIQSASTLLSE</sequence>
<dbReference type="SUPFAM" id="SSF56672">
    <property type="entry name" value="DNA/RNA polymerases"/>
    <property type="match status" value="1"/>
</dbReference>
<name>A0ABS2Q7W9_9BACL</name>
<dbReference type="PANTHER" id="PTHR11076:SF33">
    <property type="entry name" value="DNA POLYMERASE KAPPA"/>
    <property type="match status" value="1"/>
</dbReference>
<dbReference type="PANTHER" id="PTHR11076">
    <property type="entry name" value="DNA REPAIR POLYMERASE UMUC / TRANSFERASE FAMILY MEMBER"/>
    <property type="match status" value="1"/>
</dbReference>
<comment type="caution">
    <text evidence="7">The sequence shown here is derived from an EMBL/GenBank/DDBJ whole genome shotgun (WGS) entry which is preliminary data.</text>
</comment>
<keyword evidence="5" id="KW-0234">DNA repair</keyword>
<dbReference type="Gene3D" id="3.30.1490.100">
    <property type="entry name" value="DNA polymerase, Y-family, little finger domain"/>
    <property type="match status" value="1"/>
</dbReference>
<dbReference type="Gene3D" id="3.40.1170.60">
    <property type="match status" value="1"/>
</dbReference>
<evidence type="ECO:0000256" key="4">
    <source>
        <dbReference type="ARBA" id="ARBA00022932"/>
    </source>
</evidence>
<evidence type="ECO:0000256" key="3">
    <source>
        <dbReference type="ARBA" id="ARBA00022695"/>
    </source>
</evidence>
<evidence type="ECO:0000313" key="8">
    <source>
        <dbReference type="Proteomes" id="UP000823201"/>
    </source>
</evidence>
<evidence type="ECO:0000256" key="1">
    <source>
        <dbReference type="ARBA" id="ARBA00010945"/>
    </source>
</evidence>
<dbReference type="SUPFAM" id="SSF100879">
    <property type="entry name" value="Lesion bypass DNA polymerase (Y-family), little finger domain"/>
    <property type="match status" value="1"/>
</dbReference>
<dbReference type="InterPro" id="IPR024728">
    <property type="entry name" value="PolY_HhH_motif"/>
</dbReference>
<dbReference type="NCBIfam" id="NF002492">
    <property type="entry name" value="PRK01810.1"/>
    <property type="match status" value="1"/>
</dbReference>
<keyword evidence="5" id="KW-0460">Magnesium</keyword>
<comment type="catalytic activity">
    <reaction evidence="5">
        <text>DNA(n) + a 2'-deoxyribonucleoside 5'-triphosphate = DNA(n+1) + diphosphate</text>
        <dbReference type="Rhea" id="RHEA:22508"/>
        <dbReference type="Rhea" id="RHEA-COMP:17339"/>
        <dbReference type="Rhea" id="RHEA-COMP:17340"/>
        <dbReference type="ChEBI" id="CHEBI:33019"/>
        <dbReference type="ChEBI" id="CHEBI:61560"/>
        <dbReference type="ChEBI" id="CHEBI:173112"/>
        <dbReference type="EC" id="2.7.7.7"/>
    </reaction>
</comment>
<feature type="binding site" evidence="5">
    <location>
        <position position="110"/>
    </location>
    <ligand>
        <name>Mg(2+)</name>
        <dbReference type="ChEBI" id="CHEBI:18420"/>
    </ligand>
</feature>
<comment type="subcellular location">
    <subcellularLocation>
        <location evidence="5">Cytoplasm</location>
    </subcellularLocation>
</comment>
<dbReference type="CDD" id="cd03586">
    <property type="entry name" value="PolY_Pol_IV_kappa"/>
    <property type="match status" value="1"/>
</dbReference>
<keyword evidence="5 7" id="KW-0808">Transferase</keyword>
<dbReference type="InterPro" id="IPR017961">
    <property type="entry name" value="DNA_pol_Y-fam_little_finger"/>
</dbReference>
<evidence type="ECO:0000313" key="7">
    <source>
        <dbReference type="EMBL" id="MBM7657880.1"/>
    </source>
</evidence>
<keyword evidence="5" id="KW-0479">Metal-binding</keyword>
<accession>A0ABS2Q7W9</accession>
<dbReference type="Gene3D" id="3.30.70.270">
    <property type="match status" value="1"/>
</dbReference>
<feature type="site" description="Substrate discrimination" evidence="5">
    <location>
        <position position="19"/>
    </location>
</feature>
<dbReference type="GO" id="GO:0003887">
    <property type="term" value="F:DNA-directed DNA polymerase activity"/>
    <property type="evidence" value="ECO:0007669"/>
    <property type="project" value="UniProtKB-EC"/>
</dbReference>
<proteinExistence type="inferred from homology"/>
<evidence type="ECO:0000256" key="2">
    <source>
        <dbReference type="ARBA" id="ARBA00022457"/>
    </source>
</evidence>
<dbReference type="RefSeq" id="WP_338062780.1">
    <property type="nucleotide sequence ID" value="NZ_CBCRXA010000009.1"/>
</dbReference>
<keyword evidence="4 5" id="KW-0239">DNA-directed DNA polymerase</keyword>
<evidence type="ECO:0000259" key="6">
    <source>
        <dbReference type="PROSITE" id="PS50173"/>
    </source>
</evidence>
<comment type="similarity">
    <text evidence="1 5">Belongs to the DNA polymerase type-Y family.</text>
</comment>
<dbReference type="EC" id="2.7.7.7" evidence="5"/>
<feature type="active site" evidence="5">
    <location>
        <position position="111"/>
    </location>
</feature>
<keyword evidence="5" id="KW-0235">DNA replication</keyword>
<organism evidence="7 8">
    <name type="scientific">Sporolactobacillus spathodeae</name>
    <dbReference type="NCBI Taxonomy" id="1465502"/>
    <lineage>
        <taxon>Bacteria</taxon>
        <taxon>Bacillati</taxon>
        <taxon>Bacillota</taxon>
        <taxon>Bacilli</taxon>
        <taxon>Bacillales</taxon>
        <taxon>Sporolactobacillaceae</taxon>
        <taxon>Sporolactobacillus</taxon>
    </lineage>
</organism>
<keyword evidence="5" id="KW-0227">DNA damage</keyword>
<comment type="cofactor">
    <cofactor evidence="5">
        <name>Mg(2+)</name>
        <dbReference type="ChEBI" id="CHEBI:18420"/>
    </cofactor>
    <text evidence="5">Binds 2 magnesium ions per subunit.</text>
</comment>
<keyword evidence="5" id="KW-0238">DNA-binding</keyword>
<dbReference type="HAMAP" id="MF_01113">
    <property type="entry name" value="DNApol_IV"/>
    <property type="match status" value="1"/>
</dbReference>
<keyword evidence="2 5" id="KW-0515">Mutator protein</keyword>
<dbReference type="Proteomes" id="UP000823201">
    <property type="component" value="Unassembled WGS sequence"/>
</dbReference>
<feature type="binding site" evidence="5">
    <location>
        <position position="14"/>
    </location>
    <ligand>
        <name>Mg(2+)</name>
        <dbReference type="ChEBI" id="CHEBI:18420"/>
    </ligand>
</feature>
<reference evidence="7 8" key="1">
    <citation type="submission" date="2021-01" db="EMBL/GenBank/DDBJ databases">
        <title>Genomic Encyclopedia of Type Strains, Phase IV (KMG-IV): sequencing the most valuable type-strain genomes for metagenomic binning, comparative biology and taxonomic classification.</title>
        <authorList>
            <person name="Goeker M."/>
        </authorList>
    </citation>
    <scope>NUCLEOTIDE SEQUENCE [LARGE SCALE GENOMIC DNA]</scope>
    <source>
        <strain evidence="7 8">DSM 100968</strain>
    </source>
</reference>
<gene>
    <name evidence="5" type="primary">dinB</name>
    <name evidence="7" type="ORF">JOC27_001330</name>
</gene>
<dbReference type="EMBL" id="JAFBEV010000009">
    <property type="protein sequence ID" value="MBM7657880.1"/>
    <property type="molecule type" value="Genomic_DNA"/>
</dbReference>
<evidence type="ECO:0000256" key="5">
    <source>
        <dbReference type="HAMAP-Rule" id="MF_01113"/>
    </source>
</evidence>
<feature type="domain" description="UmuC" evidence="6">
    <location>
        <begin position="10"/>
        <end position="191"/>
    </location>
</feature>
<comment type="subunit">
    <text evidence="5">Monomer.</text>
</comment>
<dbReference type="InterPro" id="IPR050116">
    <property type="entry name" value="DNA_polymerase-Y"/>
</dbReference>
<dbReference type="InterPro" id="IPR036775">
    <property type="entry name" value="DNA_pol_Y-fam_lit_finger_sf"/>
</dbReference>
<keyword evidence="8" id="KW-1185">Reference proteome</keyword>
<comment type="function">
    <text evidence="5">Poorly processive, error-prone DNA polymerase involved in untargeted mutagenesis. Copies undamaged DNA at stalled replication forks, which arise in vivo from mismatched or misaligned primer ends. These misaligned primers can be extended by PolIV. Exhibits no 3'-5' exonuclease (proofreading) activity. May be involved in translesional synthesis, in conjunction with the beta clamp from PolIII.</text>
</comment>
<dbReference type="NCBIfam" id="NF002677">
    <property type="entry name" value="PRK02406.1"/>
    <property type="match status" value="1"/>
</dbReference>
<protein>
    <recommendedName>
        <fullName evidence="5">DNA polymerase IV</fullName>
        <shortName evidence="5">Pol IV</shortName>
        <ecNumber evidence="5">2.7.7.7</ecNumber>
    </recommendedName>
</protein>
<keyword evidence="5" id="KW-0963">Cytoplasm</keyword>
<dbReference type="InterPro" id="IPR043502">
    <property type="entry name" value="DNA/RNA_pol_sf"/>
</dbReference>
<keyword evidence="3 5" id="KW-0548">Nucleotidyltransferase</keyword>
<dbReference type="Pfam" id="PF11798">
    <property type="entry name" value="IMS_HHH"/>
    <property type="match status" value="1"/>
</dbReference>
<dbReference type="InterPro" id="IPR043128">
    <property type="entry name" value="Rev_trsase/Diguanyl_cyclase"/>
</dbReference>
<dbReference type="Pfam" id="PF00817">
    <property type="entry name" value="IMS"/>
    <property type="match status" value="1"/>
</dbReference>
<dbReference type="InterPro" id="IPR001126">
    <property type="entry name" value="UmuC"/>
</dbReference>